<reference evidence="2" key="2">
    <citation type="submission" date="2020-01" db="EMBL/GenBank/DDBJ databases">
        <authorList>
            <person name="Perkins V."/>
            <person name="Lessard M.-H."/>
            <person name="Dugat-Bony E."/>
            <person name="Frenette M."/>
            <person name="Labrie S."/>
        </authorList>
    </citation>
    <scope>NUCLEOTIDE SEQUENCE</scope>
    <source>
        <strain evidence="2">LMA-70</strain>
    </source>
</reference>
<gene>
    <name evidence="2" type="ORF">DV451_003425</name>
</gene>
<feature type="domain" description="Survival Motor Neuron Gemin2-binding" evidence="1">
    <location>
        <begin position="12"/>
        <end position="30"/>
    </location>
</feature>
<dbReference type="AlphaFoldDB" id="A0A9P5G4F9"/>
<dbReference type="Proteomes" id="UP000750522">
    <property type="component" value="Unassembled WGS sequence"/>
</dbReference>
<evidence type="ECO:0000313" key="2">
    <source>
        <dbReference type="EMBL" id="KAF5098412.1"/>
    </source>
</evidence>
<accession>A0A9P5G4F9</accession>
<comment type="caution">
    <text evidence="2">The sequence shown here is derived from an EMBL/GenBank/DDBJ whole genome shotgun (WGS) entry which is preliminary data.</text>
</comment>
<name>A0A9P5G4F9_GEOCN</name>
<evidence type="ECO:0000313" key="3">
    <source>
        <dbReference type="Proteomes" id="UP000750522"/>
    </source>
</evidence>
<proteinExistence type="predicted"/>
<evidence type="ECO:0000259" key="1">
    <source>
        <dbReference type="Pfam" id="PF20636"/>
    </source>
</evidence>
<dbReference type="InterPro" id="IPR049481">
    <property type="entry name" value="SMN_G2-BD"/>
</dbReference>
<reference evidence="2" key="1">
    <citation type="journal article" date="2020" name="Front. Microbiol.">
        <title>Phenotypic and Genetic Characterization of the Cheese Ripening Yeast Geotrichum candidum.</title>
        <authorList>
            <person name="Perkins V."/>
            <person name="Vignola S."/>
            <person name="Lessard M.H."/>
            <person name="Plante P.L."/>
            <person name="Corbeil J."/>
            <person name="Dugat-Bony E."/>
            <person name="Frenette M."/>
            <person name="Labrie S."/>
        </authorList>
    </citation>
    <scope>NUCLEOTIDE SEQUENCE</scope>
    <source>
        <strain evidence="2">LMA-70</strain>
    </source>
</reference>
<dbReference type="EMBL" id="QQZK01000074">
    <property type="protein sequence ID" value="KAF5098412.1"/>
    <property type="molecule type" value="Genomic_DNA"/>
</dbReference>
<protein>
    <recommendedName>
        <fullName evidence="1">Survival Motor Neuron Gemin2-binding domain-containing protein</fullName>
    </recommendedName>
</protein>
<dbReference type="Pfam" id="PF20636">
    <property type="entry name" value="SMN_G2-BD"/>
    <property type="match status" value="1"/>
</dbReference>
<organism evidence="2 3">
    <name type="scientific">Geotrichum candidum</name>
    <name type="common">Oospora lactis</name>
    <name type="synonym">Dipodascus geotrichum</name>
    <dbReference type="NCBI Taxonomy" id="1173061"/>
    <lineage>
        <taxon>Eukaryota</taxon>
        <taxon>Fungi</taxon>
        <taxon>Dikarya</taxon>
        <taxon>Ascomycota</taxon>
        <taxon>Saccharomycotina</taxon>
        <taxon>Dipodascomycetes</taxon>
        <taxon>Dipodascales</taxon>
        <taxon>Dipodascaceae</taxon>
        <taxon>Geotrichum</taxon>
    </lineage>
</organism>
<sequence length="89" mass="9254">MSGNNSNNSNAGDDADMWDDTALIQGWDDANRAARATSFFYRHAAATSAATTPATTAATGGCTVTSRPFYNNNDWANAGSDARSAVATE</sequence>